<dbReference type="Pfam" id="PF16076">
    <property type="entry name" value="Acyltransf_C"/>
    <property type="match status" value="1"/>
</dbReference>
<evidence type="ECO:0000313" key="6">
    <source>
        <dbReference type="EMBL" id="ODQ67319.1"/>
    </source>
</evidence>
<accession>A0A1E3PPF8</accession>
<feature type="transmembrane region" description="Helical" evidence="4">
    <location>
        <begin position="381"/>
        <end position="402"/>
    </location>
</feature>
<dbReference type="SUPFAM" id="SSF69593">
    <property type="entry name" value="Glycerol-3-phosphate (1)-acyltransferase"/>
    <property type="match status" value="1"/>
</dbReference>
<sequence length="409" mass="47232">MSATTSSRETSSLTISQVSDDILKISTKHSLEKASRYGIILQILRGISLGLIFAVSCICIILTQLIGCPLYYYNQDIYHAWMDYTKQSFGILLTFCTQIFTPTTMKISGDESMKGMFAINPFDKTLETKFGDKAIIIANHQIYSDWIYLWWFAFTAQVHGGVYIMLKKSLEKIPLLGWGMKNYNFIFLSRKFELDHETIVTKMASLNKERDWPTWLLLFPEGTNLSGNTRKGTVAYAAKMGYKLPKHVLLPRTTGLRLSLLELNGSIDYLFDCTMAYEGVTPEEYGQDIFTLKACYLGGNFPKSVSCYWRRFKISNIPYEDETKFEEWVYKIWHEKDELMDNYYRNGDFGASTSLLNSDESDKIMEPMNVEFKVNVQLRNILQFFQVLSVPLTFLLLANSLIRQVKRFM</sequence>
<evidence type="ECO:0000256" key="1">
    <source>
        <dbReference type="ARBA" id="ARBA00008655"/>
    </source>
</evidence>
<evidence type="ECO:0000256" key="2">
    <source>
        <dbReference type="ARBA" id="ARBA00022679"/>
    </source>
</evidence>
<dbReference type="InterPro" id="IPR032098">
    <property type="entry name" value="Acyltransf_C"/>
</dbReference>
<dbReference type="GO" id="GO:0005783">
    <property type="term" value="C:endoplasmic reticulum"/>
    <property type="evidence" value="ECO:0007669"/>
    <property type="project" value="TreeGrafter"/>
</dbReference>
<dbReference type="GO" id="GO:0016746">
    <property type="term" value="F:acyltransferase activity"/>
    <property type="evidence" value="ECO:0007669"/>
    <property type="project" value="UniProtKB-KW"/>
</dbReference>
<proteinExistence type="inferred from homology"/>
<dbReference type="PANTHER" id="PTHR10983:SF16">
    <property type="entry name" value="LYSOCARDIOLIPIN ACYLTRANSFERASE 1"/>
    <property type="match status" value="1"/>
</dbReference>
<protein>
    <submittedName>
        <fullName evidence="6">Acyltransferase-domain-containing protein</fullName>
    </submittedName>
</protein>
<evidence type="ECO:0000256" key="4">
    <source>
        <dbReference type="SAM" id="Phobius"/>
    </source>
</evidence>
<keyword evidence="4" id="KW-0472">Membrane</keyword>
<dbReference type="PANTHER" id="PTHR10983">
    <property type="entry name" value="1-ACYLGLYCEROL-3-PHOSPHATE ACYLTRANSFERASE-RELATED"/>
    <property type="match status" value="1"/>
</dbReference>
<keyword evidence="3 6" id="KW-0012">Acyltransferase</keyword>
<comment type="similarity">
    <text evidence="1">Belongs to the 1-acyl-sn-glycerol-3-phosphate acyltransferase family.</text>
</comment>
<organism evidence="6 7">
    <name type="scientific">Nadsonia fulvescens var. elongata DSM 6958</name>
    <dbReference type="NCBI Taxonomy" id="857566"/>
    <lineage>
        <taxon>Eukaryota</taxon>
        <taxon>Fungi</taxon>
        <taxon>Dikarya</taxon>
        <taxon>Ascomycota</taxon>
        <taxon>Saccharomycotina</taxon>
        <taxon>Dipodascomycetes</taxon>
        <taxon>Dipodascales</taxon>
        <taxon>Dipodascales incertae sedis</taxon>
        <taxon>Nadsonia</taxon>
    </lineage>
</organism>
<evidence type="ECO:0000256" key="3">
    <source>
        <dbReference type="ARBA" id="ARBA00023315"/>
    </source>
</evidence>
<dbReference type="OrthoDB" id="189226at2759"/>
<name>A0A1E3PPF8_9ASCO</name>
<dbReference type="AlphaFoldDB" id="A0A1E3PPF8"/>
<dbReference type="Proteomes" id="UP000095009">
    <property type="component" value="Unassembled WGS sequence"/>
</dbReference>
<dbReference type="EMBL" id="KV454407">
    <property type="protein sequence ID" value="ODQ67319.1"/>
    <property type="molecule type" value="Genomic_DNA"/>
</dbReference>
<dbReference type="STRING" id="857566.A0A1E3PPF8"/>
<feature type="domain" description="Phospholipid/glycerol acyltransferase" evidence="5">
    <location>
        <begin position="134"/>
        <end position="257"/>
    </location>
</feature>
<dbReference type="Pfam" id="PF01553">
    <property type="entry name" value="Acyltransferase"/>
    <property type="match status" value="1"/>
</dbReference>
<dbReference type="SMART" id="SM00563">
    <property type="entry name" value="PlsC"/>
    <property type="match status" value="1"/>
</dbReference>
<dbReference type="CDD" id="cd07990">
    <property type="entry name" value="LPLAT_LCLAT1-like"/>
    <property type="match status" value="1"/>
</dbReference>
<keyword evidence="4" id="KW-1133">Transmembrane helix</keyword>
<keyword evidence="7" id="KW-1185">Reference proteome</keyword>
<evidence type="ECO:0000313" key="7">
    <source>
        <dbReference type="Proteomes" id="UP000095009"/>
    </source>
</evidence>
<gene>
    <name evidence="6" type="ORF">NADFUDRAFT_45455</name>
</gene>
<keyword evidence="2 6" id="KW-0808">Transferase</keyword>
<reference evidence="6 7" key="1">
    <citation type="journal article" date="2016" name="Proc. Natl. Acad. Sci. U.S.A.">
        <title>Comparative genomics of biotechnologically important yeasts.</title>
        <authorList>
            <person name="Riley R."/>
            <person name="Haridas S."/>
            <person name="Wolfe K.H."/>
            <person name="Lopes M.R."/>
            <person name="Hittinger C.T."/>
            <person name="Goeker M."/>
            <person name="Salamov A.A."/>
            <person name="Wisecaver J.H."/>
            <person name="Long T.M."/>
            <person name="Calvey C.H."/>
            <person name="Aerts A.L."/>
            <person name="Barry K.W."/>
            <person name="Choi C."/>
            <person name="Clum A."/>
            <person name="Coughlan A.Y."/>
            <person name="Deshpande S."/>
            <person name="Douglass A.P."/>
            <person name="Hanson S.J."/>
            <person name="Klenk H.-P."/>
            <person name="LaButti K.M."/>
            <person name="Lapidus A."/>
            <person name="Lindquist E.A."/>
            <person name="Lipzen A.M."/>
            <person name="Meier-Kolthoff J.P."/>
            <person name="Ohm R.A."/>
            <person name="Otillar R.P."/>
            <person name="Pangilinan J.L."/>
            <person name="Peng Y."/>
            <person name="Rokas A."/>
            <person name="Rosa C.A."/>
            <person name="Scheuner C."/>
            <person name="Sibirny A.A."/>
            <person name="Slot J.C."/>
            <person name="Stielow J.B."/>
            <person name="Sun H."/>
            <person name="Kurtzman C.P."/>
            <person name="Blackwell M."/>
            <person name="Grigoriev I.V."/>
            <person name="Jeffries T.W."/>
        </authorList>
    </citation>
    <scope>NUCLEOTIDE SEQUENCE [LARGE SCALE GENOMIC DNA]</scope>
    <source>
        <strain evidence="6 7">DSM 6958</strain>
    </source>
</reference>
<evidence type="ECO:0000259" key="5">
    <source>
        <dbReference type="SMART" id="SM00563"/>
    </source>
</evidence>
<dbReference type="GO" id="GO:0036149">
    <property type="term" value="P:phosphatidylinositol acyl-chain remodeling"/>
    <property type="evidence" value="ECO:0007669"/>
    <property type="project" value="TreeGrafter"/>
</dbReference>
<keyword evidence="4" id="KW-0812">Transmembrane</keyword>
<feature type="transmembrane region" description="Helical" evidence="4">
    <location>
        <begin position="43"/>
        <end position="72"/>
    </location>
</feature>
<dbReference type="InterPro" id="IPR002123">
    <property type="entry name" value="Plipid/glycerol_acylTrfase"/>
</dbReference>
<feature type="transmembrane region" description="Helical" evidence="4">
    <location>
        <begin position="148"/>
        <end position="166"/>
    </location>
</feature>